<evidence type="ECO:0000256" key="4">
    <source>
        <dbReference type="ARBA" id="ARBA00022679"/>
    </source>
</evidence>
<evidence type="ECO:0000256" key="6">
    <source>
        <dbReference type="SAM" id="MobiDB-lite"/>
    </source>
</evidence>
<dbReference type="Pfam" id="PF00109">
    <property type="entry name" value="ketoacyl-synt"/>
    <property type="match status" value="1"/>
</dbReference>
<evidence type="ECO:0000259" key="7">
    <source>
        <dbReference type="PROSITE" id="PS52004"/>
    </source>
</evidence>
<evidence type="ECO:0000256" key="1">
    <source>
        <dbReference type="ARBA" id="ARBA00005194"/>
    </source>
</evidence>
<dbReference type="InterPro" id="IPR016039">
    <property type="entry name" value="Thiolase-like"/>
</dbReference>
<dbReference type="CDD" id="cd00833">
    <property type="entry name" value="PKS"/>
    <property type="match status" value="1"/>
</dbReference>
<dbReference type="EMBL" id="CP157179">
    <property type="protein sequence ID" value="XBG32951.1"/>
    <property type="molecule type" value="Genomic_DNA"/>
</dbReference>
<reference evidence="8" key="2">
    <citation type="submission" date="2024-05" db="EMBL/GenBank/DDBJ databases">
        <authorList>
            <person name="Mellies J."/>
            <person name="Newton I."/>
        </authorList>
    </citation>
    <scope>NUCLEOTIDE SEQUENCE</scope>
    <source>
        <strain evidence="8">13.2</strain>
    </source>
</reference>
<comment type="similarity">
    <text evidence="5">Belongs to the thiolase-like superfamily. Beta-ketoacyl-ACP synthases family.</text>
</comment>
<dbReference type="GO" id="GO:0004312">
    <property type="term" value="F:fatty acid synthase activity"/>
    <property type="evidence" value="ECO:0007669"/>
    <property type="project" value="TreeGrafter"/>
</dbReference>
<sequence>MYLGIAGVEQSYRLLEDLSAIDGATATGNTMSIAANRLSFFYDLRGPSMAIDTACSSSLVAFHQACQAILSGDVDQAVTGGISLHMHPFGFMIFAKATMLSRTGRCQSFDENGDGYARSEGGGLFLLKDYDQAVADGNTILAVVAASAVNTDGRKSSLTLPNAEAQAALLKRAYAQAGIAPEQLDYLEAHGTGTAVGDPIETRAIGEALGQARGAGNPLPIGSVKSNLGHLEAASGVAGLMKALNCLAERTVPATIGVQALNPNIAFADLNLQVVTEPLPLKADGQLTVGVNSFGFGGANAHVILQSPEPQAPAAQAASARPARAVTAQCQERTRPARNRRALCRLPGRAAPGRLLRCGLPGDVPPRCTQPPPAAGLRQRGRSRPGAGRLCPGPDPQRTECSAGGRPGSGRRLGTGVCLFRQRLAMAGHGPGDARPAAVRRRRG</sequence>
<feature type="domain" description="Ketosynthase family 3 (KS3)" evidence="7">
    <location>
        <begin position="1"/>
        <end position="307"/>
    </location>
</feature>
<keyword evidence="2" id="KW-0596">Phosphopantetheine</keyword>
<evidence type="ECO:0000313" key="8">
    <source>
        <dbReference type="EMBL" id="XBG32951.1"/>
    </source>
</evidence>
<dbReference type="PANTHER" id="PTHR43775">
    <property type="entry name" value="FATTY ACID SYNTHASE"/>
    <property type="match status" value="1"/>
</dbReference>
<dbReference type="InterPro" id="IPR014031">
    <property type="entry name" value="Ketoacyl_synth_C"/>
</dbReference>
<accession>A0AAU7BKG6</accession>
<evidence type="ECO:0000256" key="3">
    <source>
        <dbReference type="ARBA" id="ARBA00022553"/>
    </source>
</evidence>
<dbReference type="InterPro" id="IPR020841">
    <property type="entry name" value="PKS_Beta-ketoAc_synthase_dom"/>
</dbReference>
<dbReference type="GO" id="GO:0006633">
    <property type="term" value="P:fatty acid biosynthetic process"/>
    <property type="evidence" value="ECO:0007669"/>
    <property type="project" value="InterPro"/>
</dbReference>
<dbReference type="Pfam" id="PF16197">
    <property type="entry name" value="KAsynt_C_assoc"/>
    <property type="match status" value="1"/>
</dbReference>
<dbReference type="PROSITE" id="PS52004">
    <property type="entry name" value="KS3_2"/>
    <property type="match status" value="1"/>
</dbReference>
<dbReference type="InterPro" id="IPR018201">
    <property type="entry name" value="Ketoacyl_synth_AS"/>
</dbReference>
<keyword evidence="4 5" id="KW-0808">Transferase</keyword>
<feature type="region of interest" description="Disordered" evidence="6">
    <location>
        <begin position="366"/>
        <end position="414"/>
    </location>
</feature>
<dbReference type="InterPro" id="IPR032821">
    <property type="entry name" value="PKS_assoc"/>
</dbReference>
<dbReference type="SMART" id="SM00825">
    <property type="entry name" value="PKS_KS"/>
    <property type="match status" value="1"/>
</dbReference>
<dbReference type="InterPro" id="IPR050091">
    <property type="entry name" value="PKS_NRPS_Biosynth_Enz"/>
</dbReference>
<comment type="pathway">
    <text evidence="1">Lipid metabolism; fatty acid biosynthesis.</text>
</comment>
<proteinExistence type="inferred from homology"/>
<dbReference type="PANTHER" id="PTHR43775:SF37">
    <property type="entry name" value="SI:DKEY-61P9.11"/>
    <property type="match status" value="1"/>
</dbReference>
<dbReference type="SUPFAM" id="SSF53901">
    <property type="entry name" value="Thiolase-like"/>
    <property type="match status" value="2"/>
</dbReference>
<evidence type="ECO:0000256" key="5">
    <source>
        <dbReference type="RuleBase" id="RU003694"/>
    </source>
</evidence>
<dbReference type="InterPro" id="IPR014030">
    <property type="entry name" value="Ketoacyl_synth_N"/>
</dbReference>
<keyword evidence="3" id="KW-0597">Phosphoprotein</keyword>
<dbReference type="AlphaFoldDB" id="A0AAU7BKG6"/>
<dbReference type="PROSITE" id="PS00606">
    <property type="entry name" value="KS3_1"/>
    <property type="match status" value="1"/>
</dbReference>
<gene>
    <name evidence="8" type="ORF">ABH853_08090</name>
</gene>
<evidence type="ECO:0000256" key="2">
    <source>
        <dbReference type="ARBA" id="ARBA00022450"/>
    </source>
</evidence>
<name>A0AAU7BKG6_9PSED</name>
<dbReference type="GO" id="GO:0004315">
    <property type="term" value="F:3-oxoacyl-[acyl-carrier-protein] synthase activity"/>
    <property type="evidence" value="ECO:0007669"/>
    <property type="project" value="InterPro"/>
</dbReference>
<organism evidence="8">
    <name type="scientific">Pseudomonas sp. 13.2</name>
    <dbReference type="NCBI Taxonomy" id="3144665"/>
    <lineage>
        <taxon>Bacteria</taxon>
        <taxon>Pseudomonadati</taxon>
        <taxon>Pseudomonadota</taxon>
        <taxon>Gammaproteobacteria</taxon>
        <taxon>Pseudomonadales</taxon>
        <taxon>Pseudomonadaceae</taxon>
        <taxon>Pseudomonas</taxon>
    </lineage>
</organism>
<reference evidence="8" key="1">
    <citation type="journal article" date="2019" name="Microbiol. Resour. Announc.">
        <title>Draft Genome Sequences of Five Environmental Bacterial Isolates That Degrade Polyethylene Terephthalate Plastic.</title>
        <authorList>
            <person name="Leon-Zayas R."/>
            <person name="Roberts C."/>
            <person name="Vague M."/>
            <person name="Mellies J.L."/>
        </authorList>
    </citation>
    <scope>NUCLEOTIDE SEQUENCE</scope>
    <source>
        <strain evidence="8">13.2</strain>
    </source>
</reference>
<protein>
    <submittedName>
        <fullName evidence="8">Polyketide synthase</fullName>
    </submittedName>
</protein>
<dbReference type="Pfam" id="PF02801">
    <property type="entry name" value="Ketoacyl-synt_C"/>
    <property type="match status" value="1"/>
</dbReference>
<dbReference type="Gene3D" id="3.40.47.10">
    <property type="match status" value="1"/>
</dbReference>